<evidence type="ECO:0000259" key="5">
    <source>
        <dbReference type="Pfam" id="PF25954"/>
    </source>
</evidence>
<dbReference type="FunFam" id="2.40.30.170:FF:000010">
    <property type="entry name" value="Efflux RND transporter periplasmic adaptor subunit"/>
    <property type="match status" value="1"/>
</dbReference>
<feature type="region of interest" description="Disordered" evidence="3">
    <location>
        <begin position="67"/>
        <end position="86"/>
    </location>
</feature>
<feature type="domain" description="CusB-like beta-barrel" evidence="5">
    <location>
        <begin position="365"/>
        <end position="443"/>
    </location>
</feature>
<comment type="similarity">
    <text evidence="1">Belongs to the membrane fusion protein (MFP) (TC 8.A.1) family.</text>
</comment>
<dbReference type="InterPro" id="IPR051909">
    <property type="entry name" value="MFP_Cation_Efflux"/>
</dbReference>
<dbReference type="OrthoDB" id="9806939at2"/>
<feature type="transmembrane region" description="Helical" evidence="4">
    <location>
        <begin position="21"/>
        <end position="40"/>
    </location>
</feature>
<evidence type="ECO:0000313" key="8">
    <source>
        <dbReference type="EMBL" id="QDV25762.1"/>
    </source>
</evidence>
<evidence type="ECO:0000259" key="6">
    <source>
        <dbReference type="Pfam" id="PF25973"/>
    </source>
</evidence>
<dbReference type="Pfam" id="PF25975">
    <property type="entry name" value="CzcB_C"/>
    <property type="match status" value="1"/>
</dbReference>
<evidence type="ECO:0000259" key="7">
    <source>
        <dbReference type="Pfam" id="PF25975"/>
    </source>
</evidence>
<accession>A0A518GAY8</accession>
<dbReference type="Gene3D" id="2.40.420.20">
    <property type="match status" value="1"/>
</dbReference>
<keyword evidence="4" id="KW-0812">Transmembrane</keyword>
<evidence type="ECO:0000256" key="3">
    <source>
        <dbReference type="SAM" id="MobiDB-lite"/>
    </source>
</evidence>
<dbReference type="GO" id="GO:0060003">
    <property type="term" value="P:copper ion export"/>
    <property type="evidence" value="ECO:0007669"/>
    <property type="project" value="TreeGrafter"/>
</dbReference>
<feature type="compositionally biased region" description="Polar residues" evidence="3">
    <location>
        <begin position="68"/>
        <end position="81"/>
    </location>
</feature>
<dbReference type="GO" id="GO:0022857">
    <property type="term" value="F:transmembrane transporter activity"/>
    <property type="evidence" value="ECO:0007669"/>
    <property type="project" value="InterPro"/>
</dbReference>
<dbReference type="GO" id="GO:0016020">
    <property type="term" value="C:membrane"/>
    <property type="evidence" value="ECO:0007669"/>
    <property type="project" value="InterPro"/>
</dbReference>
<dbReference type="KEGG" id="ahel:Q31a_40890"/>
<dbReference type="GO" id="GO:0030313">
    <property type="term" value="C:cell envelope"/>
    <property type="evidence" value="ECO:0007669"/>
    <property type="project" value="TreeGrafter"/>
</dbReference>
<dbReference type="NCBIfam" id="TIGR01730">
    <property type="entry name" value="RND_mfp"/>
    <property type="match status" value="1"/>
</dbReference>
<keyword evidence="4" id="KW-0472">Membrane</keyword>
<keyword evidence="9" id="KW-1185">Reference proteome</keyword>
<protein>
    <submittedName>
        <fullName evidence="8">Cobalt-zinc-cadmium resistance protein CzcB</fullName>
    </submittedName>
</protein>
<organism evidence="8 9">
    <name type="scientific">Aureliella helgolandensis</name>
    <dbReference type="NCBI Taxonomy" id="2527968"/>
    <lineage>
        <taxon>Bacteria</taxon>
        <taxon>Pseudomonadati</taxon>
        <taxon>Planctomycetota</taxon>
        <taxon>Planctomycetia</taxon>
        <taxon>Pirellulales</taxon>
        <taxon>Pirellulaceae</taxon>
        <taxon>Aureliella</taxon>
    </lineage>
</organism>
<feature type="domain" description="CzcB-like C-terminal circularly permuted SH3-like" evidence="7">
    <location>
        <begin position="451"/>
        <end position="511"/>
    </location>
</feature>
<dbReference type="Gene3D" id="2.40.30.170">
    <property type="match status" value="1"/>
</dbReference>
<keyword evidence="2" id="KW-0813">Transport</keyword>
<dbReference type="EMBL" id="CP036298">
    <property type="protein sequence ID" value="QDV25762.1"/>
    <property type="molecule type" value="Genomic_DNA"/>
</dbReference>
<dbReference type="InterPro" id="IPR058647">
    <property type="entry name" value="BSH_CzcB-like"/>
</dbReference>
<dbReference type="GO" id="GO:0015679">
    <property type="term" value="P:plasma membrane copper ion transport"/>
    <property type="evidence" value="ECO:0007669"/>
    <property type="project" value="TreeGrafter"/>
</dbReference>
<dbReference type="Pfam" id="PF25954">
    <property type="entry name" value="Beta-barrel_RND_2"/>
    <property type="match status" value="1"/>
</dbReference>
<dbReference type="Proteomes" id="UP000318017">
    <property type="component" value="Chromosome"/>
</dbReference>
<dbReference type="InterPro" id="IPR006143">
    <property type="entry name" value="RND_pump_MFP"/>
</dbReference>
<reference evidence="8 9" key="1">
    <citation type="submission" date="2019-02" db="EMBL/GenBank/DDBJ databases">
        <title>Deep-cultivation of Planctomycetes and their phenomic and genomic characterization uncovers novel biology.</title>
        <authorList>
            <person name="Wiegand S."/>
            <person name="Jogler M."/>
            <person name="Boedeker C."/>
            <person name="Pinto D."/>
            <person name="Vollmers J."/>
            <person name="Rivas-Marin E."/>
            <person name="Kohn T."/>
            <person name="Peeters S.H."/>
            <person name="Heuer A."/>
            <person name="Rast P."/>
            <person name="Oberbeckmann S."/>
            <person name="Bunk B."/>
            <person name="Jeske O."/>
            <person name="Meyerdierks A."/>
            <person name="Storesund J.E."/>
            <person name="Kallscheuer N."/>
            <person name="Luecker S."/>
            <person name="Lage O.M."/>
            <person name="Pohl T."/>
            <person name="Merkel B.J."/>
            <person name="Hornburger P."/>
            <person name="Mueller R.-W."/>
            <person name="Bruemmer F."/>
            <person name="Labrenz M."/>
            <person name="Spormann A.M."/>
            <person name="Op den Camp H."/>
            <person name="Overmann J."/>
            <person name="Amann R."/>
            <person name="Jetten M.S.M."/>
            <person name="Mascher T."/>
            <person name="Medema M.H."/>
            <person name="Devos D.P."/>
            <person name="Kaster A.-K."/>
            <person name="Ovreas L."/>
            <person name="Rohde M."/>
            <person name="Galperin M.Y."/>
            <person name="Jogler C."/>
        </authorList>
    </citation>
    <scope>NUCLEOTIDE SEQUENCE [LARGE SCALE GENOMIC DNA]</scope>
    <source>
        <strain evidence="8 9">Q31a</strain>
    </source>
</reference>
<dbReference type="InterPro" id="IPR058649">
    <property type="entry name" value="CzcB_C"/>
</dbReference>
<dbReference type="SUPFAM" id="SSF111369">
    <property type="entry name" value="HlyD-like secretion proteins"/>
    <property type="match status" value="1"/>
</dbReference>
<dbReference type="InterPro" id="IPR058792">
    <property type="entry name" value="Beta-barrel_RND_2"/>
</dbReference>
<dbReference type="Pfam" id="PF25973">
    <property type="entry name" value="BSH_CzcB"/>
    <property type="match status" value="1"/>
</dbReference>
<dbReference type="AlphaFoldDB" id="A0A518GAY8"/>
<keyword evidence="4" id="KW-1133">Transmembrane helix</keyword>
<evidence type="ECO:0000256" key="1">
    <source>
        <dbReference type="ARBA" id="ARBA00009477"/>
    </source>
</evidence>
<proteinExistence type="inferred from homology"/>
<evidence type="ECO:0000313" key="9">
    <source>
        <dbReference type="Proteomes" id="UP000318017"/>
    </source>
</evidence>
<feature type="domain" description="CzcB-like barrel-sandwich hybrid" evidence="6">
    <location>
        <begin position="124"/>
        <end position="362"/>
    </location>
</feature>
<evidence type="ECO:0000256" key="4">
    <source>
        <dbReference type="SAM" id="Phobius"/>
    </source>
</evidence>
<sequence>MNPIASQKPTPAKLTKSSRHLVLGAVALASIASIAGAFAMRSYDARRHETAAAGGDAGSTRLMKLEENSSGAATTTENPDASSGALKLPQDRWAVSGIELQPIRKGPFATTVHLTGKVSLNQDRVAHIFPMVEGTVESVSVGLGETVKAEQLLATIHSRVIGESKLKLFQARLQLEMAKTKHELQTEVAQNVDDLLKALREKMPIEEIEAAFRRRPMGEYRERLLAAYSNYTKSQADVSRLGNITTSGAVSGKTLLSAEANRNADLATFQSRLEEVGYGLRMTTLLSSQSLKEAETQAAVAETSLHILGVRDAELSKIDPTEQGEGISHYLLRAPFDGTVLTKDVVLSEQVRPDVMLLSIADLSTVWILADLYQEHIPLLNSLADQTVHLHSESWPDRTFEAKVFFAGETMDESTRTISMRAIADNAERLLKPGMFVTVDLSGITQQNVLQVPLTAIQEHEGQKFVFVHRGEDLFVRRDIVVGSANESFIMIKDGLQPEESVVIEGGFILKSQMLAELMGEE</sequence>
<dbReference type="PANTHER" id="PTHR30097">
    <property type="entry name" value="CATION EFFLUX SYSTEM PROTEIN CUSB"/>
    <property type="match status" value="1"/>
</dbReference>
<dbReference type="Gene3D" id="2.40.50.100">
    <property type="match status" value="1"/>
</dbReference>
<gene>
    <name evidence="8" type="primary">czcB_2</name>
    <name evidence="8" type="ORF">Q31a_40890</name>
</gene>
<dbReference type="PANTHER" id="PTHR30097:SF4">
    <property type="entry name" value="SLR6042 PROTEIN"/>
    <property type="match status" value="1"/>
</dbReference>
<name>A0A518GAY8_9BACT</name>
<dbReference type="RefSeq" id="WP_145081281.1">
    <property type="nucleotide sequence ID" value="NZ_CP036298.1"/>
</dbReference>
<evidence type="ECO:0000256" key="2">
    <source>
        <dbReference type="ARBA" id="ARBA00022448"/>
    </source>
</evidence>